<accession>C5NXL9</accession>
<dbReference type="AlphaFoldDB" id="C5NXL9"/>
<dbReference type="Proteomes" id="UP000006004">
    <property type="component" value="Unassembled WGS sequence"/>
</dbReference>
<gene>
    <name evidence="1" type="ORF">GEMHA0001_0199</name>
</gene>
<protein>
    <recommendedName>
        <fullName evidence="3">Pre-toxin TG domain-containing protein</fullName>
    </recommendedName>
</protein>
<reference evidence="1" key="2">
    <citation type="submission" date="2009-06" db="EMBL/GenBank/DDBJ databases">
        <authorList>
            <person name="Sebastian Y."/>
            <person name="Madupu R."/>
            <person name="Durkin A.S."/>
            <person name="Torralba M."/>
            <person name="Methe B."/>
            <person name="Sutton G.G."/>
            <person name="Strausberg R.L."/>
            <person name="Nelson K.E."/>
        </authorList>
    </citation>
    <scope>NUCLEOTIDE SEQUENCE [LARGE SCALE GENOMIC DNA]</scope>
    <source>
        <strain evidence="1">ATCC 10379</strain>
    </source>
</reference>
<evidence type="ECO:0000313" key="1">
    <source>
        <dbReference type="EMBL" id="EER67630.1"/>
    </source>
</evidence>
<dbReference type="GeneID" id="93289119"/>
<proteinExistence type="predicted"/>
<dbReference type="eggNOG" id="ENOG5032ZCQ">
    <property type="taxonomic scope" value="Bacteria"/>
</dbReference>
<name>C5NXL9_9BACL</name>
<evidence type="ECO:0008006" key="3">
    <source>
        <dbReference type="Google" id="ProtNLM"/>
    </source>
</evidence>
<comment type="caution">
    <text evidence="1">The sequence shown here is derived from an EMBL/GenBank/DDBJ whole genome shotgun (WGS) entry which is preliminary data.</text>
</comment>
<reference evidence="1" key="1">
    <citation type="submission" date="2009-01" db="EMBL/GenBank/DDBJ databases">
        <authorList>
            <person name="Fulton L."/>
            <person name="Clifton S."/>
            <person name="Chinwalla A.T."/>
            <person name="Mitreva M."/>
            <person name="Sodergren E."/>
            <person name="Weinstock G."/>
            <person name="Clifton S."/>
            <person name="Dooling D.J."/>
            <person name="Fulton B."/>
            <person name="Minx P."/>
            <person name="Pepin K.H."/>
            <person name="Johnson M."/>
            <person name="Bhonagiri V."/>
            <person name="Nash W.E."/>
            <person name="Mardis E.R."/>
            <person name="Wilson R.K."/>
        </authorList>
    </citation>
    <scope>NUCLEOTIDE SEQUENCE [LARGE SCALE GENOMIC DNA]</scope>
    <source>
        <strain evidence="1">ATCC 10379</strain>
    </source>
</reference>
<dbReference type="EMBL" id="ACDZ02000014">
    <property type="protein sequence ID" value="EER67630.1"/>
    <property type="molecule type" value="Genomic_DNA"/>
</dbReference>
<dbReference type="RefSeq" id="WP_003144953.1">
    <property type="nucleotide sequence ID" value="NZ_ACDZ02000014.1"/>
</dbReference>
<sequence>MDAYDAGGLTFEVASLFVGPAVVGEMAKGTKLGAKAAEMIQIAKNSTKARILTNVEKWGSKVDNILSKINNVIRKFGEKLLDIRIPVGIRKEAVAFARGIGTMPTFSVESKTLPDVMHFSSEHADDVVQGVGGSGRTERVTQAVNNMSKFFETEFRQKIVGSLRKTKKKYDGQSVYEVMKKVDRNLCKGDYLYLDGLHMDHFEVFDKRGNLKSVLNLDGTLNTDKLLKAKGRKLY</sequence>
<evidence type="ECO:0000313" key="2">
    <source>
        <dbReference type="Proteomes" id="UP000006004"/>
    </source>
</evidence>
<organism evidence="1 2">
    <name type="scientific">Gemella haemolysans ATCC 10379</name>
    <dbReference type="NCBI Taxonomy" id="546270"/>
    <lineage>
        <taxon>Bacteria</taxon>
        <taxon>Bacillati</taxon>
        <taxon>Bacillota</taxon>
        <taxon>Bacilli</taxon>
        <taxon>Bacillales</taxon>
        <taxon>Gemellaceae</taxon>
        <taxon>Gemella</taxon>
    </lineage>
</organism>
<keyword evidence="2" id="KW-1185">Reference proteome</keyword>